<name>A0A2W7PNV5_9RHOB</name>
<dbReference type="RefSeq" id="WP_071469994.1">
    <property type="nucleotide sequence ID" value="NZ_MEHT01000021.1"/>
</dbReference>
<comment type="similarity">
    <text evidence="1">Belongs to the type-I restriction system S methylase family.</text>
</comment>
<dbReference type="GO" id="GO:0003677">
    <property type="term" value="F:DNA binding"/>
    <property type="evidence" value="ECO:0007669"/>
    <property type="project" value="UniProtKB-KW"/>
</dbReference>
<feature type="domain" description="Type I restriction modification DNA specificity" evidence="4">
    <location>
        <begin position="69"/>
        <end position="184"/>
    </location>
</feature>
<dbReference type="Pfam" id="PF01420">
    <property type="entry name" value="Methylase_S"/>
    <property type="match status" value="1"/>
</dbReference>
<dbReference type="InterPro" id="IPR044946">
    <property type="entry name" value="Restrct_endonuc_typeI_TRD_sf"/>
</dbReference>
<evidence type="ECO:0000256" key="2">
    <source>
        <dbReference type="ARBA" id="ARBA00022747"/>
    </source>
</evidence>
<keyword evidence="3" id="KW-0238">DNA-binding</keyword>
<dbReference type="OrthoDB" id="512700at2"/>
<dbReference type="InterPro" id="IPR052021">
    <property type="entry name" value="Type-I_RS_S_subunit"/>
</dbReference>
<keyword evidence="2" id="KW-0680">Restriction system</keyword>
<reference evidence="5 6" key="1">
    <citation type="submission" date="2018-06" db="EMBL/GenBank/DDBJ databases">
        <title>Genomic Encyclopedia of Archaeal and Bacterial Type Strains, Phase II (KMG-II): from individual species to whole genera.</title>
        <authorList>
            <person name="Goeker M."/>
        </authorList>
    </citation>
    <scope>NUCLEOTIDE SEQUENCE [LARGE SCALE GENOMIC DNA]</scope>
    <source>
        <strain evidence="5 6">DSM 13087</strain>
    </source>
</reference>
<dbReference type="CDD" id="cd17517">
    <property type="entry name" value="RMtype1_S_EcoKI_StySPI-TRD2-CR2_like"/>
    <property type="match status" value="1"/>
</dbReference>
<dbReference type="STRING" id="121821.GCA_001870675_01180"/>
<evidence type="ECO:0000313" key="6">
    <source>
        <dbReference type="Proteomes" id="UP000249364"/>
    </source>
</evidence>
<evidence type="ECO:0000313" key="5">
    <source>
        <dbReference type="EMBL" id="PZX37971.1"/>
    </source>
</evidence>
<dbReference type="Proteomes" id="UP000249364">
    <property type="component" value="Unassembled WGS sequence"/>
</dbReference>
<accession>A0A2W7PNV5</accession>
<proteinExistence type="inferred from homology"/>
<dbReference type="InterPro" id="IPR000055">
    <property type="entry name" value="Restrct_endonuc_typeI_TRD"/>
</dbReference>
<dbReference type="PANTHER" id="PTHR30408:SF13">
    <property type="entry name" value="TYPE I RESTRICTION ENZYME HINDI SPECIFICITY SUBUNIT"/>
    <property type="match status" value="1"/>
</dbReference>
<dbReference type="EMBL" id="QKZQ01000020">
    <property type="protein sequence ID" value="PZX37971.1"/>
    <property type="molecule type" value="Genomic_DNA"/>
</dbReference>
<dbReference type="Gene3D" id="3.90.220.20">
    <property type="entry name" value="DNA methylase specificity domains"/>
    <property type="match status" value="2"/>
</dbReference>
<dbReference type="AlphaFoldDB" id="A0A2W7PNV5"/>
<dbReference type="PANTHER" id="PTHR30408">
    <property type="entry name" value="TYPE-1 RESTRICTION ENZYME ECOKI SPECIFICITY PROTEIN"/>
    <property type="match status" value="1"/>
</dbReference>
<evidence type="ECO:0000256" key="1">
    <source>
        <dbReference type="ARBA" id="ARBA00010923"/>
    </source>
</evidence>
<sequence>MSWQSIRFGDAYAEASRNGVYKPKEFHGAGAKIVNMGELFRYDFIAGQEMARLQMSDSELSKSGLCDGDLLFGRRSLVDEGAGKCSLVANVTEPTTFESSLIRVRVRQDVFDPRFLFYWFKSPGGRGRIRAIVSGVNVKGIRGSDLQNIEVVLPDLPTQQRIAGILSAYDDLIENNRRRIGLLEQAARLLYREWFVHFRFPGHETTKFVDGLPEGWSRPKLGEICSTNKKSHKAGKLPTRLRYIDIGSVSTGRIDHSTEMSAEEAPGRARRIAEDGDTIWSNVRPNLRAYALVTAPRPEDVFSTGFTILHAETVSPYFLYLAVTTDDFVKHLENHATGVGYPAVRADDFERALVIKPTDAVMAKFHELCQPIFSQRQQLFDQNAQLSRARDLLLPRLMDGRIPV</sequence>
<comment type="caution">
    <text evidence="5">The sequence shown here is derived from an EMBL/GenBank/DDBJ whole genome shotgun (WGS) entry which is preliminary data.</text>
</comment>
<protein>
    <submittedName>
        <fullName evidence="5">Type I restriction enzyme S subunit</fullName>
    </submittedName>
</protein>
<dbReference type="GO" id="GO:0009307">
    <property type="term" value="P:DNA restriction-modification system"/>
    <property type="evidence" value="ECO:0007669"/>
    <property type="project" value="UniProtKB-KW"/>
</dbReference>
<dbReference type="SUPFAM" id="SSF116734">
    <property type="entry name" value="DNA methylase specificity domain"/>
    <property type="match status" value="2"/>
</dbReference>
<organism evidence="5 6">
    <name type="scientific">Roseinatronobacter thiooxidans</name>
    <dbReference type="NCBI Taxonomy" id="121821"/>
    <lineage>
        <taxon>Bacteria</taxon>
        <taxon>Pseudomonadati</taxon>
        <taxon>Pseudomonadota</taxon>
        <taxon>Alphaproteobacteria</taxon>
        <taxon>Rhodobacterales</taxon>
        <taxon>Paracoccaceae</taxon>
        <taxon>Roseinatronobacter</taxon>
    </lineage>
</organism>
<keyword evidence="6" id="KW-1185">Reference proteome</keyword>
<gene>
    <name evidence="5" type="ORF">LY56_03172</name>
</gene>
<evidence type="ECO:0000259" key="4">
    <source>
        <dbReference type="Pfam" id="PF01420"/>
    </source>
</evidence>
<evidence type="ECO:0000256" key="3">
    <source>
        <dbReference type="ARBA" id="ARBA00023125"/>
    </source>
</evidence>